<dbReference type="EC" id="2.7.1.71" evidence="19"/>
<dbReference type="UniPathway" id="UPA00053">
    <property type="reaction ID" value="UER00085"/>
</dbReference>
<feature type="binding site" evidence="19">
    <location>
        <position position="66"/>
    </location>
    <ligand>
        <name>substrate</name>
    </ligand>
</feature>
<feature type="binding site" evidence="19">
    <location>
        <position position="88"/>
    </location>
    <ligand>
        <name>substrate</name>
    </ligand>
</feature>
<gene>
    <name evidence="20" type="primary">aroB</name>
    <name evidence="19" type="synonym">aroK</name>
    <name evidence="24" type="ORF">HGMM_OP4C202</name>
</gene>
<evidence type="ECO:0000256" key="8">
    <source>
        <dbReference type="ARBA" id="ARBA00022679"/>
    </source>
</evidence>
<keyword evidence="20" id="KW-0862">Zinc</keyword>
<feature type="binding site" evidence="20">
    <location>
        <position position="468"/>
    </location>
    <ligand>
        <name>Zn(2+)</name>
        <dbReference type="ChEBI" id="CHEBI:29105"/>
    </ligand>
</feature>
<feature type="binding site" evidence="19">
    <location>
        <position position="42"/>
    </location>
    <ligand>
        <name>substrate</name>
    </ligand>
</feature>
<dbReference type="PANTHER" id="PTHR43622:SF7">
    <property type="entry name" value="3-DEHYDROQUINATE SYNTHASE, CHLOROPLASTIC"/>
    <property type="match status" value="1"/>
</dbReference>
<evidence type="ECO:0000256" key="3">
    <source>
        <dbReference type="ARBA" id="ARBA00004661"/>
    </source>
</evidence>
<dbReference type="GO" id="GO:0008652">
    <property type="term" value="P:amino acid biosynthetic process"/>
    <property type="evidence" value="ECO:0007669"/>
    <property type="project" value="UniProtKB-KW"/>
</dbReference>
<comment type="subcellular location">
    <subcellularLocation>
        <location evidence="20">Cytoplasm</location>
    </subcellularLocation>
</comment>
<dbReference type="InterPro" id="IPR027417">
    <property type="entry name" value="P-loop_NTPase"/>
</dbReference>
<feature type="binding site" evidence="19">
    <location>
        <position position="148"/>
    </location>
    <ligand>
        <name>substrate</name>
    </ligand>
</feature>
<feature type="binding site" evidence="20">
    <location>
        <begin position="327"/>
        <end position="331"/>
    </location>
    <ligand>
        <name>NAD(+)</name>
        <dbReference type="ChEBI" id="CHEBI:57540"/>
    </ligand>
</feature>
<feature type="compositionally biased region" description="Gly residues" evidence="21">
    <location>
        <begin position="203"/>
        <end position="216"/>
    </location>
</feature>
<dbReference type="SUPFAM" id="SSF56796">
    <property type="entry name" value="Dehydroquinate synthase-like"/>
    <property type="match status" value="1"/>
</dbReference>
<evidence type="ECO:0000256" key="4">
    <source>
        <dbReference type="ARBA" id="ARBA00004842"/>
    </source>
</evidence>
<keyword evidence="8 19" id="KW-0808">Transferase</keyword>
<protein>
    <recommendedName>
        <fullName evidence="19 20">Multifunctional fusion protein</fullName>
    </recommendedName>
    <domain>
        <recommendedName>
            <fullName evidence="19">Shikimate kinase</fullName>
            <shortName evidence="19">SK</shortName>
            <ecNumber evidence="19">2.7.1.71</ecNumber>
        </recommendedName>
    </domain>
    <domain>
        <recommendedName>
            <fullName evidence="20">3-dehydroquinate synthase</fullName>
            <shortName evidence="20">DHQS</shortName>
            <ecNumber evidence="20">4.2.3.4</ecNumber>
        </recommendedName>
    </domain>
</protein>
<evidence type="ECO:0000256" key="18">
    <source>
        <dbReference type="ARBA" id="ARBA00048567"/>
    </source>
</evidence>
<dbReference type="PRINTS" id="PR01100">
    <property type="entry name" value="SHIKIMTKNASE"/>
</dbReference>
<dbReference type="GO" id="GO:0004765">
    <property type="term" value="F:shikimate kinase activity"/>
    <property type="evidence" value="ECO:0007669"/>
    <property type="project" value="UniProtKB-UniRule"/>
</dbReference>
<feature type="region of interest" description="Disordered" evidence="21">
    <location>
        <begin position="184"/>
        <end position="217"/>
    </location>
</feature>
<evidence type="ECO:0000256" key="2">
    <source>
        <dbReference type="ARBA" id="ARBA00001911"/>
    </source>
</evidence>
<dbReference type="EMBL" id="AP011803">
    <property type="protein sequence ID" value="BAL59566.1"/>
    <property type="molecule type" value="Genomic_DNA"/>
</dbReference>
<comment type="caution">
    <text evidence="20">Lacks conserved residue(s) required for the propagation of feature annotation.</text>
</comment>
<reference evidence="24" key="1">
    <citation type="journal article" date="2005" name="Environ. Microbiol.">
        <title>Genetic and functional properties of uncultivated thermophilic crenarchaeotes from a subsurface gold mine as revealed by analysis of genome fragments.</title>
        <authorList>
            <person name="Nunoura T."/>
            <person name="Hirayama H."/>
            <person name="Takami H."/>
            <person name="Oida H."/>
            <person name="Nishi S."/>
            <person name="Shimamura S."/>
            <person name="Suzuki Y."/>
            <person name="Inagaki F."/>
            <person name="Takai K."/>
            <person name="Nealson K.H."/>
            <person name="Horikoshi K."/>
        </authorList>
    </citation>
    <scope>NUCLEOTIDE SEQUENCE</scope>
</reference>
<comment type="function">
    <text evidence="20">Catalyzes the conversion of 3-deoxy-D-arabino-heptulosonate 7-phosphate (DAHP) to dehydroquinate (DHQ).</text>
</comment>
<sequence>MSESLKRARDANIYLLGVMGSGKSTVGRLLACVLGRDFLDLDEEIVTRAGCTISQIFEREGEQGFRARESAVLREVVQRKNSVVALGGGAVLKDENWELVRQTGISIYLKARPEILAQRVEGDTERPVLVGLTPPQRRQKLSEILERRKARYEQAHYTIENEGTPAEAVARICELVFPDLASRPNPPAPFPKEEGGALPSPFRGGGGGEVRPGEGQGEMSLPKIVSVALGARSYFIWVKPGLLQHLGELYRGYRLGARAVIITDTIVAPLYGELVADSLRKNGVETLLVRVPPGEEHKSLQTVEMLYTRLLEAGLDRQTTIIAVGGGVIGDVAGFVASTVLRGVPYIQIPTTLLAQVDSSVGGKTGVNHPLGKNLIGTFYQPRCVFIDPTVLKTLPERERWSGLAEVIKYGLIGDPALFERVETELEGFAQRPELLSAVIARCCAIKAQIVSADERESGLRKFLNFGHTVGHALEAASAYQMRHGEAIAWGMLVAARLSHEKTGLSTSELERMEKLFARFPKPSLGPSLGQIALERGVLELVRRDKKARDGRAQFVLLRAIGEPVLCDSVSEAELRAILSQL</sequence>
<dbReference type="EC" id="4.2.3.4" evidence="20"/>
<feature type="binding site" evidence="20">
    <location>
        <position position="484"/>
    </location>
    <ligand>
        <name>Zn(2+)</name>
        <dbReference type="ChEBI" id="CHEBI:29105"/>
    </ligand>
</feature>
<dbReference type="AlphaFoldDB" id="H5SVD7"/>
<dbReference type="GO" id="GO:0009073">
    <property type="term" value="P:aromatic amino acid family biosynthetic process"/>
    <property type="evidence" value="ECO:0007669"/>
    <property type="project" value="UniProtKB-KW"/>
</dbReference>
<dbReference type="GO" id="GO:0003856">
    <property type="term" value="F:3-dehydroquinate synthase activity"/>
    <property type="evidence" value="ECO:0007669"/>
    <property type="project" value="UniProtKB-UniRule"/>
</dbReference>
<keyword evidence="13 20" id="KW-0520">NAD</keyword>
<keyword evidence="6 20" id="KW-0963">Cytoplasm</keyword>
<evidence type="ECO:0000256" key="6">
    <source>
        <dbReference type="ARBA" id="ARBA00022490"/>
    </source>
</evidence>
<keyword evidence="9 20" id="KW-0479">Metal-binding</keyword>
<evidence type="ECO:0000256" key="21">
    <source>
        <dbReference type="SAM" id="MobiDB-lite"/>
    </source>
</evidence>
<keyword evidence="15 20" id="KW-0456">Lyase</keyword>
<dbReference type="PANTHER" id="PTHR43622">
    <property type="entry name" value="3-DEHYDROQUINATE SYNTHASE"/>
    <property type="match status" value="1"/>
</dbReference>
<comment type="similarity">
    <text evidence="19">Belongs to the shikimate kinase family.</text>
</comment>
<evidence type="ECO:0000256" key="17">
    <source>
        <dbReference type="ARBA" id="ARBA00023285"/>
    </source>
</evidence>
<dbReference type="NCBIfam" id="TIGR01357">
    <property type="entry name" value="aroB"/>
    <property type="match status" value="1"/>
</dbReference>
<dbReference type="FunFam" id="3.40.50.1970:FF:000001">
    <property type="entry name" value="3-dehydroquinate synthase"/>
    <property type="match status" value="1"/>
</dbReference>
<comment type="pathway">
    <text evidence="3 20">Metabolic intermediate biosynthesis; chorismate biosynthesis; chorismate from D-erythrose 4-phosphate and phosphoenolpyruvate: step 2/7.</text>
</comment>
<dbReference type="InterPro" id="IPR050071">
    <property type="entry name" value="Dehydroquinate_synthase"/>
</dbReference>
<comment type="function">
    <text evidence="19">Catalyzes the specific phosphorylation of the 3-hydroxyl group of shikimic acid using ATP as a cosubstrate.</text>
</comment>
<dbReference type="Gene3D" id="3.40.50.1970">
    <property type="match status" value="1"/>
</dbReference>
<comment type="subunit">
    <text evidence="19">Monomer.</text>
</comment>
<feature type="binding site" evidence="20">
    <location>
        <position position="406"/>
    </location>
    <ligand>
        <name>Zn(2+)</name>
        <dbReference type="ChEBI" id="CHEBI:29105"/>
    </ligand>
</feature>
<keyword evidence="16" id="KW-0511">Multifunctional enzyme</keyword>
<keyword evidence="12 19" id="KW-0067">ATP-binding</keyword>
<comment type="catalytic activity">
    <reaction evidence="1 20">
        <text>7-phospho-2-dehydro-3-deoxy-D-arabino-heptonate = 3-dehydroquinate + phosphate</text>
        <dbReference type="Rhea" id="RHEA:21968"/>
        <dbReference type="ChEBI" id="CHEBI:32364"/>
        <dbReference type="ChEBI" id="CHEBI:43474"/>
        <dbReference type="ChEBI" id="CHEBI:58394"/>
        <dbReference type="EC" id="4.2.3.4"/>
    </reaction>
</comment>
<evidence type="ECO:0000256" key="19">
    <source>
        <dbReference type="HAMAP-Rule" id="MF_00109"/>
    </source>
</evidence>
<keyword evidence="10 20" id="KW-0547">Nucleotide-binding</keyword>
<evidence type="ECO:0000256" key="13">
    <source>
        <dbReference type="ARBA" id="ARBA00023027"/>
    </source>
</evidence>
<dbReference type="InterPro" id="IPR030960">
    <property type="entry name" value="DHQS/DOIS_N"/>
</dbReference>
<keyword evidence="19" id="KW-0460">Magnesium</keyword>
<dbReference type="InterPro" id="IPR000623">
    <property type="entry name" value="Shikimate_kinase/TSH1"/>
</dbReference>
<evidence type="ECO:0000256" key="15">
    <source>
        <dbReference type="ARBA" id="ARBA00023239"/>
    </source>
</evidence>
<feature type="domain" description="3-dehydroquinate synthase C-terminal" evidence="23">
    <location>
        <begin position="403"/>
        <end position="547"/>
    </location>
</feature>
<dbReference type="PROSITE" id="PS01128">
    <property type="entry name" value="SHIKIMATE_KINASE"/>
    <property type="match status" value="1"/>
</dbReference>
<dbReference type="InterPro" id="IPR016037">
    <property type="entry name" value="DHQ_synth_AroB"/>
</dbReference>
<organism evidence="24">
    <name type="scientific">Acetithermum autotrophicum</name>
    <dbReference type="NCBI Taxonomy" id="1446466"/>
    <lineage>
        <taxon>Bacteria</taxon>
        <taxon>Candidatus Bipolaricaulota</taxon>
        <taxon>Candidatus Acetithermum</taxon>
    </lineage>
</organism>
<reference evidence="24" key="2">
    <citation type="journal article" date="2012" name="PLoS ONE">
        <title>A Deeply Branching Thermophilic Bacterium with an Ancient Acetyl-CoA Pathway Dominates a Subsurface Ecosystem.</title>
        <authorList>
            <person name="Takami H."/>
            <person name="Noguchi H."/>
            <person name="Takaki Y."/>
            <person name="Uchiyama I."/>
            <person name="Toyoda A."/>
            <person name="Nishi S."/>
            <person name="Chee G.-J."/>
            <person name="Arai W."/>
            <person name="Nunoura T."/>
            <person name="Itoh T."/>
            <person name="Hattori M."/>
            <person name="Takai K."/>
        </authorList>
    </citation>
    <scope>NUCLEOTIDE SEQUENCE</scope>
</reference>
<dbReference type="HAMAP" id="MF_00110">
    <property type="entry name" value="DHQ_synthase"/>
    <property type="match status" value="1"/>
</dbReference>
<accession>H5SVD7</accession>
<dbReference type="Gene3D" id="1.20.1090.10">
    <property type="entry name" value="Dehydroquinate synthase-like - alpha domain"/>
    <property type="match status" value="1"/>
</dbReference>
<evidence type="ECO:0000256" key="7">
    <source>
        <dbReference type="ARBA" id="ARBA00022605"/>
    </source>
</evidence>
<evidence type="ECO:0000259" key="23">
    <source>
        <dbReference type="Pfam" id="PF24621"/>
    </source>
</evidence>
<comment type="similarity">
    <text evidence="5 20">Belongs to the sugar phosphate cyclases superfamily. Dehydroquinate synthase family.</text>
</comment>
<evidence type="ECO:0000259" key="22">
    <source>
        <dbReference type="Pfam" id="PF01761"/>
    </source>
</evidence>
<feature type="binding site" evidence="20">
    <location>
        <begin position="351"/>
        <end position="352"/>
    </location>
    <ligand>
        <name>NAD(+)</name>
        <dbReference type="ChEBI" id="CHEBI:57540"/>
    </ligand>
</feature>
<evidence type="ECO:0000313" key="24">
    <source>
        <dbReference type="EMBL" id="BAL59566.1"/>
    </source>
</evidence>
<evidence type="ECO:0000256" key="12">
    <source>
        <dbReference type="ARBA" id="ARBA00022840"/>
    </source>
</evidence>
<feature type="binding site" evidence="20">
    <location>
        <position position="364"/>
    </location>
    <ligand>
        <name>NAD(+)</name>
        <dbReference type="ChEBI" id="CHEBI:57540"/>
    </ligand>
</feature>
<dbReference type="InterPro" id="IPR023000">
    <property type="entry name" value="Shikimate_kinase_CS"/>
</dbReference>
<comment type="catalytic activity">
    <reaction evidence="18 19">
        <text>shikimate + ATP = 3-phosphoshikimate + ADP + H(+)</text>
        <dbReference type="Rhea" id="RHEA:13121"/>
        <dbReference type="ChEBI" id="CHEBI:15378"/>
        <dbReference type="ChEBI" id="CHEBI:30616"/>
        <dbReference type="ChEBI" id="CHEBI:36208"/>
        <dbReference type="ChEBI" id="CHEBI:145989"/>
        <dbReference type="ChEBI" id="CHEBI:456216"/>
        <dbReference type="EC" id="2.7.1.71"/>
    </reaction>
</comment>
<feature type="binding site" evidence="19">
    <location>
        <position position="24"/>
    </location>
    <ligand>
        <name>Mg(2+)</name>
        <dbReference type="ChEBI" id="CHEBI:18420"/>
    </ligand>
</feature>
<dbReference type="HAMAP" id="MF_00109">
    <property type="entry name" value="Shikimate_kinase"/>
    <property type="match status" value="1"/>
</dbReference>
<keyword evidence="7 20" id="KW-0028">Amino-acid biosynthesis</keyword>
<comment type="cofactor">
    <cofactor evidence="19">
        <name>Mg(2+)</name>
        <dbReference type="ChEBI" id="CHEBI:18420"/>
    </cofactor>
    <text evidence="19">Binds 1 Mg(2+) ion per subunit.</text>
</comment>
<keyword evidence="11 19" id="KW-0418">Kinase</keyword>
<keyword evidence="14 20" id="KW-0057">Aromatic amino acid biosynthesis</keyword>
<evidence type="ECO:0000256" key="10">
    <source>
        <dbReference type="ARBA" id="ARBA00022741"/>
    </source>
</evidence>
<dbReference type="GO" id="GO:0000287">
    <property type="term" value="F:magnesium ion binding"/>
    <property type="evidence" value="ECO:0007669"/>
    <property type="project" value="UniProtKB-UniRule"/>
</dbReference>
<evidence type="ECO:0000256" key="20">
    <source>
        <dbReference type="HAMAP-Rule" id="MF_00110"/>
    </source>
</evidence>
<comment type="cofactor">
    <cofactor evidence="20">
        <name>Co(2+)</name>
        <dbReference type="ChEBI" id="CHEBI:48828"/>
    </cofactor>
    <cofactor evidence="20">
        <name>Zn(2+)</name>
        <dbReference type="ChEBI" id="CHEBI:29105"/>
    </cofactor>
    <text evidence="20">Binds 1 divalent metal cation per subunit. Can use either Co(2+) or Zn(2+).</text>
</comment>
<comment type="pathway">
    <text evidence="4 19">Metabolic intermediate biosynthesis; chorismate biosynthesis; chorismate from D-erythrose 4-phosphate and phosphoenolpyruvate: step 5/7.</text>
</comment>
<feature type="binding site" evidence="19">
    <location>
        <position position="126"/>
    </location>
    <ligand>
        <name>ATP</name>
        <dbReference type="ChEBI" id="CHEBI:30616"/>
    </ligand>
</feature>
<evidence type="ECO:0000256" key="16">
    <source>
        <dbReference type="ARBA" id="ARBA00023268"/>
    </source>
</evidence>
<feature type="binding site" evidence="19">
    <location>
        <begin position="20"/>
        <end position="25"/>
    </location>
    <ligand>
        <name>ATP</name>
        <dbReference type="ChEBI" id="CHEBI:30616"/>
    </ligand>
</feature>
<evidence type="ECO:0000256" key="11">
    <source>
        <dbReference type="ARBA" id="ARBA00022777"/>
    </source>
</evidence>
<dbReference type="GO" id="GO:0005524">
    <property type="term" value="F:ATP binding"/>
    <property type="evidence" value="ECO:0007669"/>
    <property type="project" value="UniProtKB-UniRule"/>
</dbReference>
<comment type="cofactor">
    <cofactor evidence="2 20">
        <name>NAD(+)</name>
        <dbReference type="ChEBI" id="CHEBI:57540"/>
    </cofactor>
</comment>
<evidence type="ECO:0000256" key="9">
    <source>
        <dbReference type="ARBA" id="ARBA00022723"/>
    </source>
</evidence>
<dbReference type="Pfam" id="PF01202">
    <property type="entry name" value="SKI"/>
    <property type="match status" value="1"/>
</dbReference>
<dbReference type="GO" id="GO:0009423">
    <property type="term" value="P:chorismate biosynthetic process"/>
    <property type="evidence" value="ECO:0007669"/>
    <property type="project" value="UniProtKB-UniRule"/>
</dbReference>
<keyword evidence="17 20" id="KW-0170">Cobalt</keyword>
<dbReference type="Gene3D" id="3.40.50.300">
    <property type="entry name" value="P-loop containing nucleotide triphosphate hydrolases"/>
    <property type="match status" value="1"/>
</dbReference>
<dbReference type="InterPro" id="IPR031322">
    <property type="entry name" value="Shikimate/glucono_kinase"/>
</dbReference>
<dbReference type="Pfam" id="PF01761">
    <property type="entry name" value="DHQ_synthase"/>
    <property type="match status" value="1"/>
</dbReference>
<dbReference type="GO" id="GO:0005737">
    <property type="term" value="C:cytoplasm"/>
    <property type="evidence" value="ECO:0007669"/>
    <property type="project" value="UniProtKB-SubCell"/>
</dbReference>
<dbReference type="CDD" id="cd00464">
    <property type="entry name" value="SK"/>
    <property type="match status" value="1"/>
</dbReference>
<dbReference type="Pfam" id="PF24621">
    <property type="entry name" value="DHQS_C"/>
    <property type="match status" value="1"/>
</dbReference>
<evidence type="ECO:0000256" key="5">
    <source>
        <dbReference type="ARBA" id="ARBA00005412"/>
    </source>
</evidence>
<dbReference type="InterPro" id="IPR056179">
    <property type="entry name" value="DHQS_C"/>
</dbReference>
<feature type="binding site" evidence="20">
    <location>
        <position position="373"/>
    </location>
    <ligand>
        <name>NAD(+)</name>
        <dbReference type="ChEBI" id="CHEBI:57540"/>
    </ligand>
</feature>
<feature type="domain" description="3-dehydroquinate synthase N-terminal" evidence="22">
    <location>
        <begin position="289"/>
        <end position="399"/>
    </location>
</feature>
<evidence type="ECO:0000256" key="1">
    <source>
        <dbReference type="ARBA" id="ARBA00001393"/>
    </source>
</evidence>
<name>H5SVD7_ACEAU</name>
<evidence type="ECO:0000256" key="14">
    <source>
        <dbReference type="ARBA" id="ARBA00023141"/>
    </source>
</evidence>
<dbReference type="CDD" id="cd08195">
    <property type="entry name" value="DHQS"/>
    <property type="match status" value="1"/>
</dbReference>
<dbReference type="SUPFAM" id="SSF52540">
    <property type="entry name" value="P-loop containing nucleoside triphosphate hydrolases"/>
    <property type="match status" value="1"/>
</dbReference>
<proteinExistence type="inferred from homology"/>